<dbReference type="HOGENOM" id="CLU_128074_1_0_5"/>
<evidence type="ECO:0000259" key="3">
    <source>
        <dbReference type="PROSITE" id="PS51087"/>
    </source>
</evidence>
<gene>
    <name evidence="2 4" type="primary">apaG</name>
    <name evidence="4" type="ORF">MOC_2738</name>
</gene>
<dbReference type="eggNOG" id="COG2967">
    <property type="taxonomic scope" value="Bacteria"/>
</dbReference>
<dbReference type="PANTHER" id="PTHR14289">
    <property type="entry name" value="F-BOX ONLY PROTEIN 3"/>
    <property type="match status" value="1"/>
</dbReference>
<dbReference type="InterPro" id="IPR007474">
    <property type="entry name" value="ApaG_domain"/>
</dbReference>
<sequence length="130" mass="14333">MYKAETRGISVTVQSRFVEEESSPNESRYFFAYTVEIVNNGSEQVQLRSRHWRIIDGHGACQEVRGTGVVGKQPVLEPGESFCYTSGCPLNTPDGLMAGSYTMATVAGESFEAEIPAFSLDSPHVRRSLH</sequence>
<dbReference type="NCBIfam" id="NF003967">
    <property type="entry name" value="PRK05461.1"/>
    <property type="match status" value="1"/>
</dbReference>
<dbReference type="GeneID" id="96606828"/>
<dbReference type="Pfam" id="PF04379">
    <property type="entry name" value="DUF525"/>
    <property type="match status" value="1"/>
</dbReference>
<dbReference type="SUPFAM" id="SSF110069">
    <property type="entry name" value="ApaG-like"/>
    <property type="match status" value="1"/>
</dbReference>
<evidence type="ECO:0000256" key="1">
    <source>
        <dbReference type="ARBA" id="ARBA00017693"/>
    </source>
</evidence>
<evidence type="ECO:0000313" key="4">
    <source>
        <dbReference type="EMBL" id="AIQ90493.1"/>
    </source>
</evidence>
<keyword evidence="5" id="KW-1185">Reference proteome</keyword>
<dbReference type="InterPro" id="IPR036767">
    <property type="entry name" value="ApaG_sf"/>
</dbReference>
<reference evidence="4 5" key="1">
    <citation type="journal article" date="2014" name="PLoS ONE">
        <title>Genome Information of Methylobacterium oryzae, a Plant-Probiotic Methylotroph in the Phyllosphere.</title>
        <authorList>
            <person name="Kwak M.J."/>
            <person name="Jeong H."/>
            <person name="Madhaiyan M."/>
            <person name="Lee Y."/>
            <person name="Sa T.M."/>
            <person name="Oh T.K."/>
            <person name="Kim J.F."/>
        </authorList>
    </citation>
    <scope>NUCLEOTIDE SEQUENCE [LARGE SCALE GENOMIC DNA]</scope>
    <source>
        <strain evidence="4 5">CBMB20</strain>
    </source>
</reference>
<dbReference type="Proteomes" id="UP000029492">
    <property type="component" value="Chromosome"/>
</dbReference>
<dbReference type="PANTHER" id="PTHR14289:SF16">
    <property type="entry name" value="POLYMERASE DELTA-INTERACTING PROTEIN 2"/>
    <property type="match status" value="1"/>
</dbReference>
<evidence type="ECO:0000256" key="2">
    <source>
        <dbReference type="HAMAP-Rule" id="MF_00791"/>
    </source>
</evidence>
<proteinExistence type="inferred from homology"/>
<dbReference type="RefSeq" id="WP_043355208.1">
    <property type="nucleotide sequence ID" value="NZ_CP003811.1"/>
</dbReference>
<dbReference type="InterPro" id="IPR023065">
    <property type="entry name" value="Uncharacterised_ApaG"/>
</dbReference>
<dbReference type="AlphaFoldDB" id="A0A089NXG6"/>
<dbReference type="PROSITE" id="PS51087">
    <property type="entry name" value="APAG"/>
    <property type="match status" value="1"/>
</dbReference>
<organism evidence="4 5">
    <name type="scientific">Methylobacterium oryzae CBMB20</name>
    <dbReference type="NCBI Taxonomy" id="693986"/>
    <lineage>
        <taxon>Bacteria</taxon>
        <taxon>Pseudomonadati</taxon>
        <taxon>Pseudomonadota</taxon>
        <taxon>Alphaproteobacteria</taxon>
        <taxon>Hyphomicrobiales</taxon>
        <taxon>Methylobacteriaceae</taxon>
        <taxon>Methylobacterium</taxon>
    </lineage>
</organism>
<name>A0A089NXG6_9HYPH</name>
<dbReference type="Gene3D" id="2.60.40.1470">
    <property type="entry name" value="ApaG domain"/>
    <property type="match status" value="1"/>
</dbReference>
<feature type="domain" description="ApaG" evidence="3">
    <location>
        <begin position="3"/>
        <end position="127"/>
    </location>
</feature>
<evidence type="ECO:0000313" key="5">
    <source>
        <dbReference type="Proteomes" id="UP000029492"/>
    </source>
</evidence>
<accession>A0A089NXG6</accession>
<dbReference type="STRING" id="693986.MOC_2738"/>
<dbReference type="GO" id="GO:0070987">
    <property type="term" value="P:error-free translesion synthesis"/>
    <property type="evidence" value="ECO:0007669"/>
    <property type="project" value="TreeGrafter"/>
</dbReference>
<protein>
    <recommendedName>
        <fullName evidence="1 2">Protein ApaG</fullName>
    </recommendedName>
</protein>
<dbReference type="HAMAP" id="MF_00791">
    <property type="entry name" value="ApaG"/>
    <property type="match status" value="1"/>
</dbReference>
<dbReference type="KEGG" id="mor:MOC_2738"/>
<dbReference type="EMBL" id="CP003811">
    <property type="protein sequence ID" value="AIQ90493.1"/>
    <property type="molecule type" value="Genomic_DNA"/>
</dbReference>